<proteinExistence type="predicted"/>
<keyword evidence="2" id="KW-1185">Reference proteome</keyword>
<sequence length="251" mass="28468">MLKPNRWLLHTQCSFRRTSFARLLLFHCTMAIDLPESWKSSSVTNPGFAVLVRVLEERSAVPRLVDYSHPWRQSHQHSKALFAVRVEKACSSLVLADFEHQLRASVAGLAFDVRIRLSLHVPNALVLAHVAAPLVTCSLLLQRLASDSSTDILVAISGVHALSAIVMSPTQRYILESTTKLKSDGSNNREWSDATIQRINQQRLRKYLKPKNQIMNYDEDDDMAACSYIRLSIHKDHLKYLTQATTTYENL</sequence>
<reference evidence="1 2" key="1">
    <citation type="journal article" date="2014" name="Genome Biol. Evol.">
        <title>The secreted proteins of Achlya hypogyna and Thraustotheca clavata identify the ancestral oomycete secretome and reveal gene acquisitions by horizontal gene transfer.</title>
        <authorList>
            <person name="Misner I."/>
            <person name="Blouin N."/>
            <person name="Leonard G."/>
            <person name="Richards T.A."/>
            <person name="Lane C.E."/>
        </authorList>
    </citation>
    <scope>NUCLEOTIDE SEQUENCE [LARGE SCALE GENOMIC DNA]</scope>
    <source>
        <strain evidence="1 2">ATCC 34112</strain>
    </source>
</reference>
<dbReference type="OrthoDB" id="78392at2759"/>
<comment type="caution">
    <text evidence="1">The sequence shown here is derived from an EMBL/GenBank/DDBJ whole genome shotgun (WGS) entry which is preliminary data.</text>
</comment>
<dbReference type="AlphaFoldDB" id="A0A1V9YZ38"/>
<evidence type="ECO:0000313" key="1">
    <source>
        <dbReference type="EMBL" id="OQR90995.1"/>
    </source>
</evidence>
<name>A0A1V9YZ38_9STRA</name>
<gene>
    <name evidence="1" type="ORF">THRCLA_22495</name>
</gene>
<accession>A0A1V9YZ38</accession>
<evidence type="ECO:0000313" key="2">
    <source>
        <dbReference type="Proteomes" id="UP000243217"/>
    </source>
</evidence>
<dbReference type="Proteomes" id="UP000243217">
    <property type="component" value="Unassembled WGS sequence"/>
</dbReference>
<protein>
    <submittedName>
        <fullName evidence="1">Uncharacterized protein</fullName>
    </submittedName>
</protein>
<dbReference type="EMBL" id="JNBS01002466">
    <property type="protein sequence ID" value="OQR90995.1"/>
    <property type="molecule type" value="Genomic_DNA"/>
</dbReference>
<organism evidence="1 2">
    <name type="scientific">Thraustotheca clavata</name>
    <dbReference type="NCBI Taxonomy" id="74557"/>
    <lineage>
        <taxon>Eukaryota</taxon>
        <taxon>Sar</taxon>
        <taxon>Stramenopiles</taxon>
        <taxon>Oomycota</taxon>
        <taxon>Saprolegniomycetes</taxon>
        <taxon>Saprolegniales</taxon>
        <taxon>Achlyaceae</taxon>
        <taxon>Thraustotheca</taxon>
    </lineage>
</organism>